<name>A0A8B4Q839_9BACL</name>
<accession>A0A8B4Q839</accession>
<organism evidence="1 3">
    <name type="scientific">Kurthia zopfii</name>
    <dbReference type="NCBI Taxonomy" id="1650"/>
    <lineage>
        <taxon>Bacteria</taxon>
        <taxon>Bacillati</taxon>
        <taxon>Bacillota</taxon>
        <taxon>Bacilli</taxon>
        <taxon>Bacillales</taxon>
        <taxon>Caryophanaceae</taxon>
        <taxon>Kurthia</taxon>
    </lineage>
</organism>
<reference evidence="1 3" key="1">
    <citation type="submission" date="2018-06" db="EMBL/GenBank/DDBJ databases">
        <authorList>
            <consortium name="Pathogen Informatics"/>
            <person name="Doyle S."/>
        </authorList>
    </citation>
    <scope>NUCLEOTIDE SEQUENCE [LARGE SCALE GENOMIC DNA]</scope>
    <source>
        <strain evidence="1 3">NCTC10597</strain>
    </source>
</reference>
<evidence type="ECO:0000313" key="4">
    <source>
        <dbReference type="Proteomes" id="UP000294641"/>
    </source>
</evidence>
<dbReference type="EMBL" id="UGNP01000001">
    <property type="protein sequence ID" value="STX08465.1"/>
    <property type="molecule type" value="Genomic_DNA"/>
</dbReference>
<protein>
    <submittedName>
        <fullName evidence="1">Uncharacterized protein</fullName>
    </submittedName>
</protein>
<dbReference type="AlphaFoldDB" id="A0A8B4Q839"/>
<dbReference type="OrthoDB" id="2455498at2"/>
<sequence length="423" mass="50471">MKEKHKQKKTPNHIEVRTMHAPKVQKMKARYIQDAKERLPKYFSPEKRMFTENLSMEELKKVGLPKEIFWKMVEYNLSAKDGMSANRLSEIAIYIDFLASEYVVYAERVHRDFEGDELKEQVGILDEVFKRSFERMMNIYTQYVGKFLERNDFPNESEVIKQSISELYLRKIHQYAEFIRLEPDYAMIEGTEDQWLLRDSYFMGDVLRLIVSKLFEQCIMMPAELYNEADLCAAGAIFQSANTWLITQKATTVSEEQLGVDLGLLAMKFQVIAEQDELSPQFRKKLMPIFTSFYNYKIDDLNQRHKEAQENVYNRENDLYGELDEIVVEFWTRELHNYVLEKDIAGVFLEAIPKAFATFKQKVEFGSRLERYQLNNEWYQFYNESETVTHRHSNAFTYKLRVNEWNDFIEKVNLDLDWQYYAP</sequence>
<dbReference type="RefSeq" id="WP_109349882.1">
    <property type="nucleotide sequence ID" value="NZ_BJUE01000017.1"/>
</dbReference>
<evidence type="ECO:0000313" key="3">
    <source>
        <dbReference type="Proteomes" id="UP000254330"/>
    </source>
</evidence>
<proteinExistence type="predicted"/>
<evidence type="ECO:0000313" key="2">
    <source>
        <dbReference type="EMBL" id="TDR37789.1"/>
    </source>
</evidence>
<evidence type="ECO:0000313" key="1">
    <source>
        <dbReference type="EMBL" id="STX08465.1"/>
    </source>
</evidence>
<gene>
    <name evidence="2" type="ORF">DFR61_11925</name>
    <name evidence="1" type="ORF">NCTC10597_00124</name>
</gene>
<dbReference type="Proteomes" id="UP000254330">
    <property type="component" value="Unassembled WGS sequence"/>
</dbReference>
<comment type="caution">
    <text evidence="1">The sequence shown here is derived from an EMBL/GenBank/DDBJ whole genome shotgun (WGS) entry which is preliminary data.</text>
</comment>
<reference evidence="2 4" key="2">
    <citation type="submission" date="2019-03" db="EMBL/GenBank/DDBJ databases">
        <title>Genomic Encyclopedia of Type Strains, Phase IV (KMG-IV): sequencing the most valuable type-strain genomes for metagenomic binning, comparative biology and taxonomic classification.</title>
        <authorList>
            <person name="Goeker M."/>
        </authorList>
    </citation>
    <scope>NUCLEOTIDE SEQUENCE [LARGE SCALE GENOMIC DNA]</scope>
    <source>
        <strain evidence="2 4">DSM 20580</strain>
    </source>
</reference>
<dbReference type="EMBL" id="SNZG01000019">
    <property type="protein sequence ID" value="TDR37789.1"/>
    <property type="molecule type" value="Genomic_DNA"/>
</dbReference>
<dbReference type="Proteomes" id="UP000294641">
    <property type="component" value="Unassembled WGS sequence"/>
</dbReference>
<keyword evidence="4" id="KW-1185">Reference proteome</keyword>